<dbReference type="SMART" id="SM00066">
    <property type="entry name" value="GAL4"/>
    <property type="match status" value="1"/>
</dbReference>
<feature type="compositionally biased region" description="Polar residues" evidence="8">
    <location>
        <begin position="1019"/>
        <end position="1034"/>
    </location>
</feature>
<sequence length="1163" mass="128757">MGTKFDDKQDSISKKLTDDSSKPSTPESKDSKGQPPPGGVVKRIRIPIACVTCRHKKIKCDGQTPCSHCEKFKVDCIYPVATKPVNQEYVETLENRLKSVESHLKELLARGMSHDGTPVEEHLSYPLPSQPLHNLDDEPLHSHPSSVIGTSPAPSQTPLSRLSHMDASRSSTPTTWPNKQHSDTPGHLPIVEDEYSRTLDAIVGSFKVSQDGCARYLPRLTGGREESFADARTYGSAKPASLYAVDIVGTLDWETVDLPQPYTLPTAILPPKAIATLMTVYFNSVHTFMPILHKASFLSLCQEGDYRIPPFLLMSILAVASRHLSVADIQQIPGIAHLKGASPGGAKGSGKRQEENHHHALFDYARTLLDTYLDVPRLSTIQGLLLLTYYQTKEKRSGHFLRARMYLTMATRMAKDMSLSQISPSDQQTFGTAIVQTTKTGDSISSVDEGFSSHQRHSNQRSTPAPQAPSQGTTETMLEKQAIIQQERQLAWLGCYFLDGLTSDPSGQERLISNSALDVPALMREATTSRDTTHGAALIFWYHHLQLIHFQCRICDLNRSRNNAHSFSTPQRHRNTVDVVHESNEVQSIDEAMRNWIQFLPSHLVYLGSPELPSYYTLYLHRFYYSLKILLYRPLISSSTLRGELSESQSPIAICTQSALLMTRIGETIFQNYSWPWPGCGLFGYHMIQAAEMHVFSMVLTEQMMTGPMIDSAASEALDLFGRTMNLIKGYISLAGVTDLQPDVMILEQTVKNHMLCRMSRQQQHQSHHPMDQLQPITPFAILQQQHQQKQWQQQQQQQQRQQQQQQRQQQQRRQHPQHQRQSQDSSSDLNHISATSLSKVPMSPQDTQMLSPSIQSSSVGFYSSFGLQQTNHHSQAPQYHHHQQNPDDVHQYTHSYQEDPSGLFGPSTIPLYAPSSTALAGGDLFAFLQPSATLAPISGLLDPSNNVNATGLSTIPGGESQSRGQGSETTLSNSEPTSRSTASVPSALPRIRTGTHPAQGGPDTFSLPPPKPPKRLLYQSTGSTTSSNRSASQKPPVPKKPTRLVLNNGDAPRGSCGDPSKDNSPGGSNNPSSSSADDKSTMPPPSTAPTRPIRVLPAQGQLYGMGALINSLAPDQSSYPPPMPGESLQPMAMLEQEDDMDYGDTYALEFWQKTFMQQNKDL</sequence>
<evidence type="ECO:0000259" key="9">
    <source>
        <dbReference type="PROSITE" id="PS50048"/>
    </source>
</evidence>
<feature type="compositionally biased region" description="Low complexity" evidence="8">
    <location>
        <begin position="958"/>
        <end position="969"/>
    </location>
</feature>
<keyword evidence="7" id="KW-0539">Nucleus</keyword>
<feature type="region of interest" description="Disordered" evidence="8">
    <location>
        <begin position="1"/>
        <end position="41"/>
    </location>
</feature>
<feature type="compositionally biased region" description="Low complexity" evidence="8">
    <location>
        <begin position="793"/>
        <end position="810"/>
    </location>
</feature>
<feature type="region of interest" description="Disordered" evidence="8">
    <location>
        <begin position="872"/>
        <end position="901"/>
    </location>
</feature>
<comment type="subcellular location">
    <subcellularLocation>
        <location evidence="1">Nucleus</location>
    </subcellularLocation>
</comment>
<keyword evidence="4" id="KW-0805">Transcription regulation</keyword>
<keyword evidence="5" id="KW-0238">DNA-binding</keyword>
<name>A0A9P5SP55_9FUNG</name>
<protein>
    <recommendedName>
        <fullName evidence="9">Zn(2)-C6 fungal-type domain-containing protein</fullName>
    </recommendedName>
</protein>
<dbReference type="GO" id="GO:0003677">
    <property type="term" value="F:DNA binding"/>
    <property type="evidence" value="ECO:0007669"/>
    <property type="project" value="UniProtKB-KW"/>
</dbReference>
<reference evidence="10" key="1">
    <citation type="journal article" date="2020" name="Fungal Divers.">
        <title>Resolving the Mortierellaceae phylogeny through synthesis of multi-gene phylogenetics and phylogenomics.</title>
        <authorList>
            <person name="Vandepol N."/>
            <person name="Liber J."/>
            <person name="Desiro A."/>
            <person name="Na H."/>
            <person name="Kennedy M."/>
            <person name="Barry K."/>
            <person name="Grigoriev I.V."/>
            <person name="Miller A.N."/>
            <person name="O'Donnell K."/>
            <person name="Stajich J.E."/>
            <person name="Bonito G."/>
        </authorList>
    </citation>
    <scope>NUCLEOTIDE SEQUENCE</scope>
    <source>
        <strain evidence="10">NVP1</strain>
    </source>
</reference>
<dbReference type="PROSITE" id="PS50048">
    <property type="entry name" value="ZN2_CY6_FUNGAL_2"/>
    <property type="match status" value="1"/>
</dbReference>
<feature type="compositionally biased region" description="Basic and acidic residues" evidence="8">
    <location>
        <begin position="1"/>
        <end position="32"/>
    </location>
</feature>
<evidence type="ECO:0000313" key="10">
    <source>
        <dbReference type="EMBL" id="KAF9335082.1"/>
    </source>
</evidence>
<dbReference type="GO" id="GO:0005634">
    <property type="term" value="C:nucleus"/>
    <property type="evidence" value="ECO:0007669"/>
    <property type="project" value="UniProtKB-SubCell"/>
</dbReference>
<dbReference type="Gene3D" id="4.10.240.10">
    <property type="entry name" value="Zn(2)-C6 fungal-type DNA-binding domain"/>
    <property type="match status" value="1"/>
</dbReference>
<evidence type="ECO:0000256" key="6">
    <source>
        <dbReference type="ARBA" id="ARBA00023163"/>
    </source>
</evidence>
<accession>A0A9P5SP55</accession>
<dbReference type="AlphaFoldDB" id="A0A9P5SP55"/>
<evidence type="ECO:0000256" key="2">
    <source>
        <dbReference type="ARBA" id="ARBA00022723"/>
    </source>
</evidence>
<feature type="compositionally biased region" description="Polar residues" evidence="8">
    <location>
        <begin position="970"/>
        <end position="985"/>
    </location>
</feature>
<feature type="compositionally biased region" description="Polar residues" evidence="8">
    <location>
        <begin position="143"/>
        <end position="160"/>
    </location>
</feature>
<dbReference type="Proteomes" id="UP000696485">
    <property type="component" value="Unassembled WGS sequence"/>
</dbReference>
<gene>
    <name evidence="10" type="ORF">BG006_000892</name>
</gene>
<dbReference type="EMBL" id="JAAAUY010000116">
    <property type="protein sequence ID" value="KAF9335082.1"/>
    <property type="molecule type" value="Genomic_DNA"/>
</dbReference>
<dbReference type="Pfam" id="PF04082">
    <property type="entry name" value="Fungal_trans"/>
    <property type="match status" value="1"/>
</dbReference>
<evidence type="ECO:0000256" key="5">
    <source>
        <dbReference type="ARBA" id="ARBA00023125"/>
    </source>
</evidence>
<dbReference type="PANTHER" id="PTHR31313">
    <property type="entry name" value="TY1 ENHANCER ACTIVATOR"/>
    <property type="match status" value="1"/>
</dbReference>
<dbReference type="GO" id="GO:0006351">
    <property type="term" value="P:DNA-templated transcription"/>
    <property type="evidence" value="ECO:0007669"/>
    <property type="project" value="InterPro"/>
</dbReference>
<feature type="region of interest" description="Disordered" evidence="8">
    <location>
        <begin position="793"/>
        <end position="831"/>
    </location>
</feature>
<dbReference type="CDD" id="cd12148">
    <property type="entry name" value="fungal_TF_MHR"/>
    <property type="match status" value="1"/>
</dbReference>
<dbReference type="Pfam" id="PF00172">
    <property type="entry name" value="Zn_clus"/>
    <property type="match status" value="1"/>
</dbReference>
<keyword evidence="2" id="KW-0479">Metal-binding</keyword>
<dbReference type="InterPro" id="IPR007219">
    <property type="entry name" value="XnlR_reg_dom"/>
</dbReference>
<keyword evidence="11" id="KW-1185">Reference proteome</keyword>
<dbReference type="InterPro" id="IPR051615">
    <property type="entry name" value="Transcr_Regulatory_Elem"/>
</dbReference>
<proteinExistence type="predicted"/>
<dbReference type="PROSITE" id="PS00463">
    <property type="entry name" value="ZN2_CY6_FUNGAL_1"/>
    <property type="match status" value="1"/>
</dbReference>
<keyword evidence="6" id="KW-0804">Transcription</keyword>
<evidence type="ECO:0000256" key="4">
    <source>
        <dbReference type="ARBA" id="ARBA00023015"/>
    </source>
</evidence>
<dbReference type="SUPFAM" id="SSF57701">
    <property type="entry name" value="Zn2/Cys6 DNA-binding domain"/>
    <property type="match status" value="1"/>
</dbReference>
<feature type="region of interest" description="Disordered" evidence="8">
    <location>
        <begin position="951"/>
        <end position="1093"/>
    </location>
</feature>
<feature type="domain" description="Zn(2)-C6 fungal-type" evidence="9">
    <location>
        <begin position="49"/>
        <end position="78"/>
    </location>
</feature>
<evidence type="ECO:0000256" key="3">
    <source>
        <dbReference type="ARBA" id="ARBA00022833"/>
    </source>
</evidence>
<dbReference type="PANTHER" id="PTHR31313:SF81">
    <property type="entry name" value="TY1 ENHANCER ACTIVATOR"/>
    <property type="match status" value="1"/>
</dbReference>
<dbReference type="GO" id="GO:0008270">
    <property type="term" value="F:zinc ion binding"/>
    <property type="evidence" value="ECO:0007669"/>
    <property type="project" value="InterPro"/>
</dbReference>
<organism evidence="10 11">
    <name type="scientific">Podila minutissima</name>
    <dbReference type="NCBI Taxonomy" id="64525"/>
    <lineage>
        <taxon>Eukaryota</taxon>
        <taxon>Fungi</taxon>
        <taxon>Fungi incertae sedis</taxon>
        <taxon>Mucoromycota</taxon>
        <taxon>Mortierellomycotina</taxon>
        <taxon>Mortierellomycetes</taxon>
        <taxon>Mortierellales</taxon>
        <taxon>Mortierellaceae</taxon>
        <taxon>Podila</taxon>
    </lineage>
</organism>
<dbReference type="InterPro" id="IPR001138">
    <property type="entry name" value="Zn2Cys6_DnaBD"/>
</dbReference>
<evidence type="ECO:0000256" key="8">
    <source>
        <dbReference type="SAM" id="MobiDB-lite"/>
    </source>
</evidence>
<dbReference type="CDD" id="cd00067">
    <property type="entry name" value="GAL4"/>
    <property type="match status" value="1"/>
</dbReference>
<evidence type="ECO:0000313" key="11">
    <source>
        <dbReference type="Proteomes" id="UP000696485"/>
    </source>
</evidence>
<feature type="compositionally biased region" description="Polar residues" evidence="8">
    <location>
        <begin position="460"/>
        <end position="476"/>
    </location>
</feature>
<feature type="compositionally biased region" description="Low complexity" evidence="8">
    <location>
        <begin position="1063"/>
        <end position="1076"/>
    </location>
</feature>
<feature type="region of interest" description="Disordered" evidence="8">
    <location>
        <begin position="130"/>
        <end position="187"/>
    </location>
</feature>
<dbReference type="GO" id="GO:0000981">
    <property type="term" value="F:DNA-binding transcription factor activity, RNA polymerase II-specific"/>
    <property type="evidence" value="ECO:0007669"/>
    <property type="project" value="InterPro"/>
</dbReference>
<keyword evidence="3" id="KW-0862">Zinc</keyword>
<comment type="caution">
    <text evidence="10">The sequence shown here is derived from an EMBL/GenBank/DDBJ whole genome shotgun (WGS) entry which is preliminary data.</text>
</comment>
<feature type="compositionally biased region" description="Polar residues" evidence="8">
    <location>
        <begin position="168"/>
        <end position="179"/>
    </location>
</feature>
<evidence type="ECO:0000256" key="7">
    <source>
        <dbReference type="ARBA" id="ARBA00023242"/>
    </source>
</evidence>
<feature type="region of interest" description="Disordered" evidence="8">
    <location>
        <begin position="443"/>
        <end position="476"/>
    </location>
</feature>
<dbReference type="InterPro" id="IPR036864">
    <property type="entry name" value="Zn2-C6_fun-type_DNA-bd_sf"/>
</dbReference>
<evidence type="ECO:0000256" key="1">
    <source>
        <dbReference type="ARBA" id="ARBA00004123"/>
    </source>
</evidence>